<gene>
    <name evidence="7" type="ORF">KZ820_11630</name>
</gene>
<dbReference type="PIRSF" id="PIRSF002854">
    <property type="entry name" value="MetQ"/>
    <property type="match status" value="1"/>
</dbReference>
<proteinExistence type="inferred from homology"/>
<keyword evidence="5 6" id="KW-0449">Lipoprotein</keyword>
<dbReference type="InterPro" id="IPR004872">
    <property type="entry name" value="Lipoprotein_NlpA"/>
</dbReference>
<evidence type="ECO:0000256" key="3">
    <source>
        <dbReference type="ARBA" id="ARBA00023136"/>
    </source>
</evidence>
<reference evidence="7 8" key="1">
    <citation type="submission" date="2021-07" db="EMBL/GenBank/DDBJ databases">
        <title>Sphingomonas sp.</title>
        <authorList>
            <person name="Feng G."/>
            <person name="Li J."/>
            <person name="Pan M."/>
        </authorList>
    </citation>
    <scope>NUCLEOTIDE SEQUENCE [LARGE SCALE GENOMIC DNA]</scope>
    <source>
        <strain evidence="7 8">RRHST34</strain>
    </source>
</reference>
<dbReference type="Gene3D" id="3.40.190.10">
    <property type="entry name" value="Periplasmic binding protein-like II"/>
    <property type="match status" value="2"/>
</dbReference>
<accession>A0ABS7BP53</accession>
<comment type="subcellular location">
    <subcellularLocation>
        <location evidence="1">Membrane</location>
        <topology evidence="1">Lipid-anchor</topology>
    </subcellularLocation>
</comment>
<evidence type="ECO:0000256" key="5">
    <source>
        <dbReference type="ARBA" id="ARBA00023288"/>
    </source>
</evidence>
<dbReference type="PANTHER" id="PTHR30429">
    <property type="entry name" value="D-METHIONINE-BINDING LIPOPROTEIN METQ"/>
    <property type="match status" value="1"/>
</dbReference>
<evidence type="ECO:0000256" key="1">
    <source>
        <dbReference type="ARBA" id="ARBA00004635"/>
    </source>
</evidence>
<evidence type="ECO:0000256" key="2">
    <source>
        <dbReference type="ARBA" id="ARBA00022729"/>
    </source>
</evidence>
<dbReference type="Proteomes" id="UP000759103">
    <property type="component" value="Unassembled WGS sequence"/>
</dbReference>
<sequence length="285" mass="30708">MGRRRAGAPARPPLRTDMIHRRLLLATLPALLLAACGGGGNGGKSDGATLTVAATAVPHAEILAQVKPVLAKEGVNLEVRVFNDYVQPNLQVDQGQIDVNYFETKPYLDQFNRERGTKLVPIAGVHVEPLGAYSRRWKTLAQLPQGASVAIPNEPSNGGRALQLLQKAGLIRLRNPADPLATIRDVASNPKGLQFRELEAATLPRVLGEVDLALINTNYALDAKLDPVRDALAIEDKDSPYVNFLVGRPGSADDPRVRKLVAALRSPATKAFIERTYKGAVLPAF</sequence>
<evidence type="ECO:0000313" key="8">
    <source>
        <dbReference type="Proteomes" id="UP000759103"/>
    </source>
</evidence>
<keyword evidence="4" id="KW-0564">Palmitate</keyword>
<evidence type="ECO:0000256" key="4">
    <source>
        <dbReference type="ARBA" id="ARBA00023139"/>
    </source>
</evidence>
<name>A0ABS7BP53_9SPHN</name>
<dbReference type="PANTHER" id="PTHR30429:SF0">
    <property type="entry name" value="METHIONINE-BINDING LIPOPROTEIN METQ"/>
    <property type="match status" value="1"/>
</dbReference>
<keyword evidence="8" id="KW-1185">Reference proteome</keyword>
<dbReference type="EMBL" id="JAHXZN010000003">
    <property type="protein sequence ID" value="MBW6531385.1"/>
    <property type="molecule type" value="Genomic_DNA"/>
</dbReference>
<comment type="caution">
    <text evidence="7">The sequence shown here is derived from an EMBL/GenBank/DDBJ whole genome shotgun (WGS) entry which is preliminary data.</text>
</comment>
<organism evidence="7 8">
    <name type="scientific">Sphingomonas citri</name>
    <dbReference type="NCBI Taxonomy" id="2862499"/>
    <lineage>
        <taxon>Bacteria</taxon>
        <taxon>Pseudomonadati</taxon>
        <taxon>Pseudomonadota</taxon>
        <taxon>Alphaproteobacteria</taxon>
        <taxon>Sphingomonadales</taxon>
        <taxon>Sphingomonadaceae</taxon>
        <taxon>Sphingomonas</taxon>
    </lineage>
</organism>
<evidence type="ECO:0000313" key="7">
    <source>
        <dbReference type="EMBL" id="MBW6531385.1"/>
    </source>
</evidence>
<dbReference type="CDD" id="cd13597">
    <property type="entry name" value="PBP2_lipoprotein_Tp32"/>
    <property type="match status" value="1"/>
</dbReference>
<comment type="similarity">
    <text evidence="6">Belongs to the nlpA lipoprotein family.</text>
</comment>
<evidence type="ECO:0000256" key="6">
    <source>
        <dbReference type="PIRNR" id="PIRNR002854"/>
    </source>
</evidence>
<keyword evidence="2" id="KW-0732">Signal</keyword>
<dbReference type="SUPFAM" id="SSF53850">
    <property type="entry name" value="Periplasmic binding protein-like II"/>
    <property type="match status" value="1"/>
</dbReference>
<dbReference type="Pfam" id="PF03180">
    <property type="entry name" value="Lipoprotein_9"/>
    <property type="match status" value="1"/>
</dbReference>
<protein>
    <recommendedName>
        <fullName evidence="6">Lipoprotein</fullName>
    </recommendedName>
</protein>
<keyword evidence="3" id="KW-0472">Membrane</keyword>